<evidence type="ECO:0000256" key="3">
    <source>
        <dbReference type="ARBA" id="ARBA00022448"/>
    </source>
</evidence>
<dbReference type="GO" id="GO:0030975">
    <property type="term" value="F:thiamine binding"/>
    <property type="evidence" value="ECO:0007669"/>
    <property type="project" value="TreeGrafter"/>
</dbReference>
<evidence type="ECO:0000313" key="6">
    <source>
        <dbReference type="EMBL" id="MBR7618530.1"/>
    </source>
</evidence>
<keyword evidence="3" id="KW-0813">Transport</keyword>
<dbReference type="PROSITE" id="PS51318">
    <property type="entry name" value="TAT"/>
    <property type="match status" value="1"/>
</dbReference>
<protein>
    <submittedName>
        <fullName evidence="6">Extracellular solute-binding protein</fullName>
    </submittedName>
</protein>
<keyword evidence="5" id="KW-0574">Periplasm</keyword>
<dbReference type="EMBL" id="JAGSGD010000001">
    <property type="protein sequence ID" value="MBR7618530.1"/>
    <property type="molecule type" value="Genomic_DNA"/>
</dbReference>
<proteinExistence type="inferred from homology"/>
<dbReference type="SUPFAM" id="SSF53850">
    <property type="entry name" value="Periplasmic binding protein-like II"/>
    <property type="match status" value="1"/>
</dbReference>
<dbReference type="Proteomes" id="UP000622580">
    <property type="component" value="Unassembled WGS sequence"/>
</dbReference>
<evidence type="ECO:0000256" key="5">
    <source>
        <dbReference type="ARBA" id="ARBA00022764"/>
    </source>
</evidence>
<dbReference type="GO" id="GO:0015888">
    <property type="term" value="P:thiamine transport"/>
    <property type="evidence" value="ECO:0007669"/>
    <property type="project" value="TreeGrafter"/>
</dbReference>
<keyword evidence="7" id="KW-1185">Reference proteome</keyword>
<gene>
    <name evidence="6" type="ORF">JKL49_03940</name>
</gene>
<keyword evidence="4" id="KW-0732">Signal</keyword>
<dbReference type="GO" id="GO:0030976">
    <property type="term" value="F:thiamine pyrophosphate binding"/>
    <property type="evidence" value="ECO:0007669"/>
    <property type="project" value="TreeGrafter"/>
</dbReference>
<comment type="similarity">
    <text evidence="2">Belongs to the bacterial solute-binding protein 1 family.</text>
</comment>
<name>A0A941CXN9_9CAUL</name>
<dbReference type="InterPro" id="IPR006311">
    <property type="entry name" value="TAT_signal"/>
</dbReference>
<comment type="subcellular location">
    <subcellularLocation>
        <location evidence="1">Periplasm</location>
    </subcellularLocation>
</comment>
<reference evidence="6" key="1">
    <citation type="submission" date="2021-04" db="EMBL/GenBank/DDBJ databases">
        <title>Draft genome assembly of strain Phenylobacterium sp. 20VBR1 using MiniION and Illumina platforms.</title>
        <authorList>
            <person name="Thomas F.A."/>
            <person name="Krishnan K.P."/>
            <person name="Sinha R.K."/>
        </authorList>
    </citation>
    <scope>NUCLEOTIDE SEQUENCE</scope>
    <source>
        <strain evidence="6">20VBR1</strain>
    </source>
</reference>
<dbReference type="InterPro" id="IPR006059">
    <property type="entry name" value="SBP"/>
</dbReference>
<evidence type="ECO:0000256" key="1">
    <source>
        <dbReference type="ARBA" id="ARBA00004418"/>
    </source>
</evidence>
<evidence type="ECO:0000256" key="2">
    <source>
        <dbReference type="ARBA" id="ARBA00008520"/>
    </source>
</evidence>
<dbReference type="Gene3D" id="3.40.190.10">
    <property type="entry name" value="Periplasmic binding protein-like II"/>
    <property type="match status" value="2"/>
</dbReference>
<dbReference type="AlphaFoldDB" id="A0A941CXN9"/>
<dbReference type="GO" id="GO:0030288">
    <property type="term" value="C:outer membrane-bounded periplasmic space"/>
    <property type="evidence" value="ECO:0007669"/>
    <property type="project" value="TreeGrafter"/>
</dbReference>
<evidence type="ECO:0000313" key="7">
    <source>
        <dbReference type="Proteomes" id="UP000622580"/>
    </source>
</evidence>
<dbReference type="PANTHER" id="PTHR30006">
    <property type="entry name" value="THIAMINE-BINDING PERIPLASMIC PROTEIN-RELATED"/>
    <property type="match status" value="1"/>
</dbReference>
<evidence type="ECO:0000256" key="4">
    <source>
        <dbReference type="ARBA" id="ARBA00022729"/>
    </source>
</evidence>
<dbReference type="Pfam" id="PF13416">
    <property type="entry name" value="SBP_bac_8"/>
    <property type="match status" value="1"/>
</dbReference>
<accession>A0A941CXN9</accession>
<dbReference type="RefSeq" id="WP_215338408.1">
    <property type="nucleotide sequence ID" value="NZ_JAGSGD010000001.1"/>
</dbReference>
<comment type="caution">
    <text evidence="6">The sequence shown here is derived from an EMBL/GenBank/DDBJ whole genome shotgun (WGS) entry which is preliminary data.</text>
</comment>
<organism evidence="6 7">
    <name type="scientific">Phenylobacterium glaciei</name>
    <dbReference type="NCBI Taxonomy" id="2803784"/>
    <lineage>
        <taxon>Bacteria</taxon>
        <taxon>Pseudomonadati</taxon>
        <taxon>Pseudomonadota</taxon>
        <taxon>Alphaproteobacteria</taxon>
        <taxon>Caulobacterales</taxon>
        <taxon>Caulobacteraceae</taxon>
        <taxon>Phenylobacterium</taxon>
    </lineage>
</organism>
<dbReference type="PANTHER" id="PTHR30006:SF3">
    <property type="entry name" value="THIAMINE-BINDING PERIPLASMIC PROTEIN"/>
    <property type="match status" value="1"/>
</dbReference>
<sequence>MDADEDGRRQGLLNRRGLLLGAAGLTLAACAPKASGGGANALKVSSYGGNFEEAMSKYVYPVFEKASGIKVESIPQPAGLQFLLQLIEANKAGIAPMDLCISTAVDINRGRNAGLWRIRDPKPLTNLGNLPPQYVSTGPQGIDGVGALGWFLALVTNPDQIKTAPTSWTTLWDPAYRDAWGLAGAGTSPLFDIAAATYFGGGDILNTEAGIMQVINKIAELKPNTKLWWDSEGTMQTALENGEVKGGVYFADVAATLKASGTPLTITFPKEGAVIDFGCWCQPMASKKVAQADAFINFMCTPEAQQLIARKVNAPPLIKRELMNLTPAEFNKVSSDIPPININTKARAEHLDFMSTQFNKMISS</sequence>